<reference evidence="2 3" key="1">
    <citation type="submission" date="2018-06" db="EMBL/GenBank/DDBJ databases">
        <title>Comparative genomics reveals the genomic features of Rhizophagus irregularis, R. cerebriforme, R. diaphanum and Gigaspora rosea, and their symbiotic lifestyle signature.</title>
        <authorList>
            <person name="Morin E."/>
            <person name="San Clemente H."/>
            <person name="Chen E.C.H."/>
            <person name="De La Providencia I."/>
            <person name="Hainaut M."/>
            <person name="Kuo A."/>
            <person name="Kohler A."/>
            <person name="Murat C."/>
            <person name="Tang N."/>
            <person name="Roy S."/>
            <person name="Loubradou J."/>
            <person name="Henrissat B."/>
            <person name="Grigoriev I.V."/>
            <person name="Corradi N."/>
            <person name="Roux C."/>
            <person name="Martin F.M."/>
        </authorList>
    </citation>
    <scope>NUCLEOTIDE SEQUENCE [LARGE SCALE GENOMIC DNA]</scope>
    <source>
        <strain evidence="2 3">DAOM 194757</strain>
    </source>
</reference>
<evidence type="ECO:0000256" key="1">
    <source>
        <dbReference type="SAM" id="MobiDB-lite"/>
    </source>
</evidence>
<keyword evidence="3" id="KW-1185">Reference proteome</keyword>
<proteinExistence type="predicted"/>
<comment type="caution">
    <text evidence="2">The sequence shown here is derived from an EMBL/GenBank/DDBJ whole genome shotgun (WGS) entry which is preliminary data.</text>
</comment>
<gene>
    <name evidence="2" type="ORF">C2G38_2246570</name>
</gene>
<accession>A0A397V718</accession>
<dbReference type="OrthoDB" id="2432132at2759"/>
<evidence type="ECO:0000313" key="3">
    <source>
        <dbReference type="Proteomes" id="UP000266673"/>
    </source>
</evidence>
<feature type="compositionally biased region" description="Basic and acidic residues" evidence="1">
    <location>
        <begin position="52"/>
        <end position="65"/>
    </location>
</feature>
<evidence type="ECO:0000313" key="2">
    <source>
        <dbReference type="EMBL" id="RIB17147.1"/>
    </source>
</evidence>
<name>A0A397V718_9GLOM</name>
<feature type="compositionally biased region" description="Low complexity" evidence="1">
    <location>
        <begin position="1"/>
        <end position="47"/>
    </location>
</feature>
<protein>
    <submittedName>
        <fullName evidence="2">Uncharacterized protein</fullName>
    </submittedName>
</protein>
<feature type="compositionally biased region" description="Polar residues" evidence="1">
    <location>
        <begin position="66"/>
        <end position="82"/>
    </location>
</feature>
<dbReference type="AlphaFoldDB" id="A0A397V718"/>
<sequence length="94" mass="10249">MSNNDTTTPTANDTTTTTPTTNNTTITTTYDTTTPTTNNPTPSTLNPVDITLTRKHEEIRKDGTKTTDTLSLKTRSNGGSSIDFNKLQKLLTKK</sequence>
<feature type="region of interest" description="Disordered" evidence="1">
    <location>
        <begin position="1"/>
        <end position="82"/>
    </location>
</feature>
<dbReference type="EMBL" id="QKWP01000627">
    <property type="protein sequence ID" value="RIB17147.1"/>
    <property type="molecule type" value="Genomic_DNA"/>
</dbReference>
<organism evidence="2 3">
    <name type="scientific">Gigaspora rosea</name>
    <dbReference type="NCBI Taxonomy" id="44941"/>
    <lineage>
        <taxon>Eukaryota</taxon>
        <taxon>Fungi</taxon>
        <taxon>Fungi incertae sedis</taxon>
        <taxon>Mucoromycota</taxon>
        <taxon>Glomeromycotina</taxon>
        <taxon>Glomeromycetes</taxon>
        <taxon>Diversisporales</taxon>
        <taxon>Gigasporaceae</taxon>
        <taxon>Gigaspora</taxon>
    </lineage>
</organism>
<dbReference type="Proteomes" id="UP000266673">
    <property type="component" value="Unassembled WGS sequence"/>
</dbReference>